<evidence type="ECO:0000256" key="4">
    <source>
        <dbReference type="ARBA" id="ARBA00023136"/>
    </source>
</evidence>
<name>A0A6I4TY89_9SPHN</name>
<dbReference type="Proteomes" id="UP000429229">
    <property type="component" value="Unassembled WGS sequence"/>
</dbReference>
<comment type="caution">
    <text evidence="6">The sequence shown here is derived from an EMBL/GenBank/DDBJ whole genome shotgun (WGS) entry which is preliminary data.</text>
</comment>
<evidence type="ECO:0000256" key="5">
    <source>
        <dbReference type="SAM" id="Phobius"/>
    </source>
</evidence>
<dbReference type="AlphaFoldDB" id="A0A6I4TY89"/>
<keyword evidence="4 5" id="KW-0472">Membrane</keyword>
<accession>A0A6I4TY89</accession>
<sequence length="144" mass="15618">MIRTTLRWVLAILYAIAGYLHLAKPAPFLSITPGWVPAPELVIAATGIAELLGAIALLQPWSRTLRLVGGWGLALYAVCVFPANINHFAADMARDDGGLGLAYHIPRMVLQPILVWLSLWVSGAVNWPLSGKEKGRAQHLPHSP</sequence>
<evidence type="ECO:0000256" key="2">
    <source>
        <dbReference type="ARBA" id="ARBA00022692"/>
    </source>
</evidence>
<dbReference type="EMBL" id="WTYR01000001">
    <property type="protein sequence ID" value="MXP08588.1"/>
    <property type="molecule type" value="Genomic_DNA"/>
</dbReference>
<evidence type="ECO:0000256" key="3">
    <source>
        <dbReference type="ARBA" id="ARBA00022989"/>
    </source>
</evidence>
<proteinExistence type="predicted"/>
<protein>
    <recommendedName>
        <fullName evidence="8">DoxX family membrane protein</fullName>
    </recommendedName>
</protein>
<evidence type="ECO:0000313" key="6">
    <source>
        <dbReference type="EMBL" id="MXP08588.1"/>
    </source>
</evidence>
<dbReference type="OrthoDB" id="8856615at2"/>
<keyword evidence="2 5" id="KW-0812">Transmembrane</keyword>
<dbReference type="PANTHER" id="PTHR36974">
    <property type="entry name" value="MEMBRANE PROTEIN-RELATED"/>
    <property type="match status" value="1"/>
</dbReference>
<dbReference type="InterPro" id="IPR032808">
    <property type="entry name" value="DoxX"/>
</dbReference>
<evidence type="ECO:0000256" key="1">
    <source>
        <dbReference type="ARBA" id="ARBA00004141"/>
    </source>
</evidence>
<keyword evidence="3 5" id="KW-1133">Transmembrane helix</keyword>
<evidence type="ECO:0008006" key="8">
    <source>
        <dbReference type="Google" id="ProtNLM"/>
    </source>
</evidence>
<gene>
    <name evidence="6" type="ORF">GRI68_00130</name>
</gene>
<reference evidence="6 7" key="1">
    <citation type="submission" date="2019-12" db="EMBL/GenBank/DDBJ databases">
        <title>Genomic-based taxomic classification of the family Erythrobacteraceae.</title>
        <authorList>
            <person name="Xu L."/>
        </authorList>
    </citation>
    <scope>NUCLEOTIDE SEQUENCE [LARGE SCALE GENOMIC DNA]</scope>
    <source>
        <strain evidence="6 7">LMG 29519</strain>
    </source>
</reference>
<evidence type="ECO:0000313" key="7">
    <source>
        <dbReference type="Proteomes" id="UP000429229"/>
    </source>
</evidence>
<dbReference type="GO" id="GO:0016020">
    <property type="term" value="C:membrane"/>
    <property type="evidence" value="ECO:0007669"/>
    <property type="project" value="UniProtKB-SubCell"/>
</dbReference>
<dbReference type="PANTHER" id="PTHR36974:SF1">
    <property type="entry name" value="DOXX FAMILY MEMBRANE PROTEIN"/>
    <property type="match status" value="1"/>
</dbReference>
<organism evidence="6 7">
    <name type="scientific">Alteriqipengyuania halimionae</name>
    <dbReference type="NCBI Taxonomy" id="1926630"/>
    <lineage>
        <taxon>Bacteria</taxon>
        <taxon>Pseudomonadati</taxon>
        <taxon>Pseudomonadota</taxon>
        <taxon>Alphaproteobacteria</taxon>
        <taxon>Sphingomonadales</taxon>
        <taxon>Erythrobacteraceae</taxon>
        <taxon>Alteriqipengyuania</taxon>
    </lineage>
</organism>
<feature type="transmembrane region" description="Helical" evidence="5">
    <location>
        <begin position="109"/>
        <end position="129"/>
    </location>
</feature>
<keyword evidence="7" id="KW-1185">Reference proteome</keyword>
<comment type="subcellular location">
    <subcellularLocation>
        <location evidence="1">Membrane</location>
        <topology evidence="1">Multi-pass membrane protein</topology>
    </subcellularLocation>
</comment>
<dbReference type="Pfam" id="PF13564">
    <property type="entry name" value="DoxX_2"/>
    <property type="match status" value="1"/>
</dbReference>
<feature type="transmembrane region" description="Helical" evidence="5">
    <location>
        <begin position="70"/>
        <end position="89"/>
    </location>
</feature>
<feature type="transmembrane region" description="Helical" evidence="5">
    <location>
        <begin position="41"/>
        <end position="58"/>
    </location>
</feature>
<dbReference type="RefSeq" id="WP_160615130.1">
    <property type="nucleotide sequence ID" value="NZ_WTYR01000001.1"/>
</dbReference>